<evidence type="ECO:0000256" key="5">
    <source>
        <dbReference type="ARBA" id="ARBA00022884"/>
    </source>
</evidence>
<comment type="function">
    <text evidence="6">RNaseP catalyzes the removal of the 5'-leader sequence from pre-tRNA to produce the mature 5'-terminus. It can also cleave other RNA substrates such as 4.5S RNA. The protein component plays an auxiliary but essential role in vivo by binding to the 5'-leader sequence and broadening the substrate specificity of the ribozyme.</text>
</comment>
<accession>A0A8A4ZCA7</accession>
<name>A0A8A4ZCA7_9MICO</name>
<dbReference type="InterPro" id="IPR014721">
    <property type="entry name" value="Ribsml_uS5_D2-typ_fold_subgr"/>
</dbReference>
<dbReference type="GO" id="GO:0030677">
    <property type="term" value="C:ribonuclease P complex"/>
    <property type="evidence" value="ECO:0007669"/>
    <property type="project" value="TreeGrafter"/>
</dbReference>
<dbReference type="EC" id="3.1.26.5" evidence="6 7"/>
<keyword evidence="4 6" id="KW-0378">Hydrolase</keyword>
<dbReference type="GO" id="GO:0004526">
    <property type="term" value="F:ribonuclease P activity"/>
    <property type="evidence" value="ECO:0007669"/>
    <property type="project" value="UniProtKB-UniRule"/>
</dbReference>
<reference evidence="8" key="1">
    <citation type="submission" date="2021-03" db="EMBL/GenBank/DDBJ databases">
        <title>Pengzhenrongella sicca gen. nov., sp. nov., a new member of suborder Micrococcineae isolated from High-Arctic tundra soil.</title>
        <authorList>
            <person name="Peng F."/>
        </authorList>
    </citation>
    <scope>NUCLEOTIDE SEQUENCE</scope>
    <source>
        <strain evidence="8">LRZ-2</strain>
    </source>
</reference>
<keyword evidence="5 6" id="KW-0694">RNA-binding</keyword>
<dbReference type="GO" id="GO:0042781">
    <property type="term" value="F:3'-tRNA processing endoribonuclease activity"/>
    <property type="evidence" value="ECO:0007669"/>
    <property type="project" value="TreeGrafter"/>
</dbReference>
<sequence>MLPAAHRMRRPAEFERAVRRGARCGRQSLVVHVAEQMNPGPVLVGFVVSKAVGNAVVRNSVKRRLRGVVGERIGQLPTGELVVVRALPVAADLSSRVLAADFDAALIGARRRQLAGRR</sequence>
<evidence type="ECO:0000256" key="2">
    <source>
        <dbReference type="ARBA" id="ARBA00022722"/>
    </source>
</evidence>
<keyword evidence="1 6" id="KW-0819">tRNA processing</keyword>
<dbReference type="KEGG" id="psic:J4E96_20020"/>
<dbReference type="AlphaFoldDB" id="A0A8A4ZCA7"/>
<dbReference type="NCBIfam" id="TIGR00188">
    <property type="entry name" value="rnpA"/>
    <property type="match status" value="1"/>
</dbReference>
<evidence type="ECO:0000256" key="4">
    <source>
        <dbReference type="ARBA" id="ARBA00022801"/>
    </source>
</evidence>
<dbReference type="PANTHER" id="PTHR33992:SF1">
    <property type="entry name" value="RIBONUCLEASE P PROTEIN COMPONENT"/>
    <property type="match status" value="1"/>
</dbReference>
<dbReference type="Pfam" id="PF00825">
    <property type="entry name" value="Ribonuclease_P"/>
    <property type="match status" value="1"/>
</dbReference>
<dbReference type="GO" id="GO:0000049">
    <property type="term" value="F:tRNA binding"/>
    <property type="evidence" value="ECO:0007669"/>
    <property type="project" value="UniProtKB-UniRule"/>
</dbReference>
<organism evidence="8 9">
    <name type="scientific">Pengzhenrongella sicca</name>
    <dbReference type="NCBI Taxonomy" id="2819238"/>
    <lineage>
        <taxon>Bacteria</taxon>
        <taxon>Bacillati</taxon>
        <taxon>Actinomycetota</taxon>
        <taxon>Actinomycetes</taxon>
        <taxon>Micrococcales</taxon>
        <taxon>Pengzhenrongella</taxon>
    </lineage>
</organism>
<dbReference type="SUPFAM" id="SSF54211">
    <property type="entry name" value="Ribosomal protein S5 domain 2-like"/>
    <property type="match status" value="1"/>
</dbReference>
<dbReference type="GO" id="GO:0001682">
    <property type="term" value="P:tRNA 5'-leader removal"/>
    <property type="evidence" value="ECO:0007669"/>
    <property type="project" value="UniProtKB-UniRule"/>
</dbReference>
<evidence type="ECO:0000256" key="3">
    <source>
        <dbReference type="ARBA" id="ARBA00022759"/>
    </source>
</evidence>
<comment type="similarity">
    <text evidence="6">Belongs to the RnpA family.</text>
</comment>
<dbReference type="InterPro" id="IPR020568">
    <property type="entry name" value="Ribosomal_Su5_D2-typ_SF"/>
</dbReference>
<dbReference type="InterPro" id="IPR000100">
    <property type="entry name" value="RNase_P"/>
</dbReference>
<protein>
    <recommendedName>
        <fullName evidence="6 7">Ribonuclease P protein component</fullName>
        <shortName evidence="6">RNase P protein</shortName>
        <shortName evidence="6">RNaseP protein</shortName>
        <ecNumber evidence="6 7">3.1.26.5</ecNumber>
    </recommendedName>
    <alternativeName>
        <fullName evidence="6">Protein C5</fullName>
    </alternativeName>
</protein>
<evidence type="ECO:0000256" key="7">
    <source>
        <dbReference type="NCBIfam" id="TIGR00188"/>
    </source>
</evidence>
<dbReference type="EMBL" id="CP071868">
    <property type="protein sequence ID" value="QTE29504.1"/>
    <property type="molecule type" value="Genomic_DNA"/>
</dbReference>
<gene>
    <name evidence="6 8" type="primary">rnpA</name>
    <name evidence="8" type="ORF">J4E96_20020</name>
</gene>
<keyword evidence="3 6" id="KW-0255">Endonuclease</keyword>
<evidence type="ECO:0000256" key="1">
    <source>
        <dbReference type="ARBA" id="ARBA00022694"/>
    </source>
</evidence>
<comment type="subunit">
    <text evidence="6">Consists of a catalytic RNA component (M1 or rnpB) and a protein subunit.</text>
</comment>
<dbReference type="HAMAP" id="MF_00227">
    <property type="entry name" value="RNase_P"/>
    <property type="match status" value="1"/>
</dbReference>
<comment type="catalytic activity">
    <reaction evidence="6">
        <text>Endonucleolytic cleavage of RNA, removing 5'-extranucleotides from tRNA precursor.</text>
        <dbReference type="EC" id="3.1.26.5"/>
    </reaction>
</comment>
<evidence type="ECO:0000313" key="8">
    <source>
        <dbReference type="EMBL" id="QTE29504.1"/>
    </source>
</evidence>
<proteinExistence type="inferred from homology"/>
<dbReference type="RefSeq" id="WP_227423791.1">
    <property type="nucleotide sequence ID" value="NZ_CP071868.1"/>
</dbReference>
<dbReference type="PANTHER" id="PTHR33992">
    <property type="entry name" value="RIBONUCLEASE P PROTEIN COMPONENT"/>
    <property type="match status" value="1"/>
</dbReference>
<dbReference type="Proteomes" id="UP000663937">
    <property type="component" value="Chromosome"/>
</dbReference>
<evidence type="ECO:0000313" key="9">
    <source>
        <dbReference type="Proteomes" id="UP000663937"/>
    </source>
</evidence>
<keyword evidence="9" id="KW-1185">Reference proteome</keyword>
<keyword evidence="2 6" id="KW-0540">Nuclease</keyword>
<evidence type="ECO:0000256" key="6">
    <source>
        <dbReference type="HAMAP-Rule" id="MF_00227"/>
    </source>
</evidence>
<dbReference type="Gene3D" id="3.30.230.10">
    <property type="match status" value="1"/>
</dbReference>